<name>E6TYX8_EVAC2</name>
<dbReference type="AlphaFoldDB" id="E6TYX8"/>
<dbReference type="eggNOG" id="COG3391">
    <property type="taxonomic scope" value="Bacteria"/>
</dbReference>
<gene>
    <name evidence="1" type="ordered locus">Bcell_3068</name>
</gene>
<evidence type="ECO:0000313" key="2">
    <source>
        <dbReference type="Proteomes" id="UP000001401"/>
    </source>
</evidence>
<dbReference type="PANTHER" id="PTHR47197">
    <property type="entry name" value="PROTEIN NIRF"/>
    <property type="match status" value="1"/>
</dbReference>
<dbReference type="Proteomes" id="UP000001401">
    <property type="component" value="Chromosome"/>
</dbReference>
<dbReference type="Pfam" id="PF02239">
    <property type="entry name" value="Cytochrom_D1"/>
    <property type="match status" value="1"/>
</dbReference>
<dbReference type="HOGENOM" id="CLU_009318_3_2_9"/>
<reference evidence="1 2" key="1">
    <citation type="submission" date="2010-12" db="EMBL/GenBank/DDBJ databases">
        <title>Complete sequence of Bacillus cellulosilyticus DSM 2522.</title>
        <authorList>
            <consortium name="US DOE Joint Genome Institute"/>
            <person name="Lucas S."/>
            <person name="Copeland A."/>
            <person name="Lapidus A."/>
            <person name="Cheng J.-F."/>
            <person name="Bruce D."/>
            <person name="Goodwin L."/>
            <person name="Pitluck S."/>
            <person name="Chertkov O."/>
            <person name="Detter J.C."/>
            <person name="Han C."/>
            <person name="Tapia R."/>
            <person name="Land M."/>
            <person name="Hauser L."/>
            <person name="Jeffries C."/>
            <person name="Kyrpides N."/>
            <person name="Ivanova N."/>
            <person name="Mikhailova N."/>
            <person name="Brumm P."/>
            <person name="Mead D."/>
            <person name="Woyke T."/>
        </authorList>
    </citation>
    <scope>NUCLEOTIDE SEQUENCE [LARGE SCALE GENOMIC DNA]</scope>
    <source>
        <strain evidence="2">ATCC 21833 / DSM 2522 / FERM P-1141 / JCM 9156 / N-4</strain>
    </source>
</reference>
<dbReference type="PANTHER" id="PTHR47197:SF3">
    <property type="entry name" value="DIHYDRO-HEME D1 DEHYDROGENASE"/>
    <property type="match status" value="1"/>
</dbReference>
<dbReference type="NCBIfam" id="TIGR02276">
    <property type="entry name" value="beta_rpt_yvtn"/>
    <property type="match status" value="2"/>
</dbReference>
<accession>E6TYX8</accession>
<dbReference type="Gene3D" id="2.130.10.10">
    <property type="entry name" value="YVTN repeat-like/Quinoprotein amine dehydrogenase"/>
    <property type="match status" value="2"/>
</dbReference>
<protein>
    <submittedName>
        <fullName evidence="1">40-residue YVTN family beta-propeller repeat protein</fullName>
    </submittedName>
</protein>
<organism evidence="1 2">
    <name type="scientific">Evansella cellulosilytica (strain ATCC 21833 / DSM 2522 / FERM P-1141 / JCM 9156 / N-4)</name>
    <name type="common">Bacillus cellulosilyticus</name>
    <dbReference type="NCBI Taxonomy" id="649639"/>
    <lineage>
        <taxon>Bacteria</taxon>
        <taxon>Bacillati</taxon>
        <taxon>Bacillota</taxon>
        <taxon>Bacilli</taxon>
        <taxon>Bacillales</taxon>
        <taxon>Bacillaceae</taxon>
        <taxon>Evansella</taxon>
    </lineage>
</organism>
<keyword evidence="2" id="KW-1185">Reference proteome</keyword>
<dbReference type="EMBL" id="CP002394">
    <property type="protein sequence ID" value="ADU31313.1"/>
    <property type="molecule type" value="Genomic_DNA"/>
</dbReference>
<dbReference type="InterPro" id="IPR011045">
    <property type="entry name" value="N2O_reductase_N"/>
</dbReference>
<dbReference type="STRING" id="649639.Bcell_3068"/>
<dbReference type="RefSeq" id="WP_013489644.1">
    <property type="nucleotide sequence ID" value="NC_014829.1"/>
</dbReference>
<dbReference type="InterPro" id="IPR011964">
    <property type="entry name" value="YVTN_b-propeller_repeat"/>
</dbReference>
<dbReference type="SUPFAM" id="SSF50974">
    <property type="entry name" value="Nitrous oxide reductase, N-terminal domain"/>
    <property type="match status" value="1"/>
</dbReference>
<dbReference type="InterPro" id="IPR051200">
    <property type="entry name" value="Host-pathogen_enzymatic-act"/>
</dbReference>
<dbReference type="KEGG" id="bco:Bcell_3068"/>
<dbReference type="OrthoDB" id="55891at2"/>
<evidence type="ECO:0000313" key="1">
    <source>
        <dbReference type="EMBL" id="ADU31313.1"/>
    </source>
</evidence>
<proteinExistence type="predicted"/>
<sequence>MNKKRMILLLSMLIFIGVVVFFTLDRNVAVSAPAFYVANAGDGTLSKIDLDERESVESISLGVNELSHGIAISPDEKVVYYGTGFQGKSLQALEVDTQEIVSELIFDEGVHGIDIHPSGEFLYVSLMGGLGEDGGVLAVVDTNTFTEIARITTDDGPAHVSVTNDGAQIWVANVNGNSISVVDAYTYQVLATIPVGEVPNEVAVSPTMDFAYSANVRSNTISVIDMVRFEVIEEIQVGEGVHGVTVSPDGKQVWTANNHSNDVSVIDVETLSVVKTIETASYANHISFSPNGEFAFVTHRESNNLVIIDTKDYSILNELDLGNEPHEMTLKGMLASNETMEDDFTDRQETKNYLVSGEEFTEGVDIQIQLLSPYNLENQELIWELANVNPFDFFFINIDMSTHSGDLMAVPFDEGIVLANEEGTEVSPIQWIVVNEESHHPRYMAIFEKTVNMTPLLTNQNSYLEMIFRPFINEEEVRVELSKH</sequence>
<dbReference type="InterPro" id="IPR015943">
    <property type="entry name" value="WD40/YVTN_repeat-like_dom_sf"/>
</dbReference>